<evidence type="ECO:0000313" key="1">
    <source>
        <dbReference type="EMBL" id="VDN04331.1"/>
    </source>
</evidence>
<accession>A0A182EZR8</accession>
<reference evidence="1 2" key="2">
    <citation type="submission" date="2018-08" db="EMBL/GenBank/DDBJ databases">
        <authorList>
            <person name="Laetsch R D."/>
            <person name="Stevens L."/>
            <person name="Kumar S."/>
            <person name="Blaxter L. M."/>
        </authorList>
    </citation>
    <scope>NUCLEOTIDE SEQUENCE [LARGE SCALE GENOMIC DNA]</scope>
</reference>
<evidence type="ECO:0000313" key="3">
    <source>
        <dbReference type="WBParaSite" id="nOo.2.0.1.t13678-RA"/>
    </source>
</evidence>
<proteinExistence type="predicted"/>
<dbReference type="EMBL" id="UYRW01017500">
    <property type="protein sequence ID" value="VDN04331.1"/>
    <property type="molecule type" value="Genomic_DNA"/>
</dbReference>
<dbReference type="Proteomes" id="UP000271087">
    <property type="component" value="Unassembled WGS sequence"/>
</dbReference>
<evidence type="ECO:0000313" key="2">
    <source>
        <dbReference type="Proteomes" id="UP000271087"/>
    </source>
</evidence>
<dbReference type="WBParaSite" id="nOo.2.0.1.t13678-RA">
    <property type="protein sequence ID" value="nOo.2.0.1.t13678-RA"/>
    <property type="gene ID" value="nOo.2.0.1.g13678"/>
</dbReference>
<gene>
    <name evidence="1" type="ORF">NOO_LOCUS13678</name>
</gene>
<keyword evidence="2" id="KW-1185">Reference proteome</keyword>
<protein>
    <submittedName>
        <fullName evidence="1 3">Uncharacterized protein</fullName>
    </submittedName>
</protein>
<sequence length="19" mass="2187">VNICHEENDGEEEDEDLPT</sequence>
<dbReference type="AlphaFoldDB" id="A0A182EZR8"/>
<organism evidence="3">
    <name type="scientific">Onchocerca ochengi</name>
    <name type="common">Filarial nematode worm</name>
    <dbReference type="NCBI Taxonomy" id="42157"/>
    <lineage>
        <taxon>Eukaryota</taxon>
        <taxon>Metazoa</taxon>
        <taxon>Ecdysozoa</taxon>
        <taxon>Nematoda</taxon>
        <taxon>Chromadorea</taxon>
        <taxon>Rhabditida</taxon>
        <taxon>Spirurina</taxon>
        <taxon>Spiruromorpha</taxon>
        <taxon>Filarioidea</taxon>
        <taxon>Onchocercidae</taxon>
        <taxon>Onchocerca</taxon>
    </lineage>
</organism>
<name>A0A182EZR8_ONCOC</name>
<reference evidence="3" key="1">
    <citation type="submission" date="2016-06" db="UniProtKB">
        <authorList>
            <consortium name="WormBaseParasite"/>
        </authorList>
    </citation>
    <scope>IDENTIFICATION</scope>
</reference>